<reference evidence="5 6" key="1">
    <citation type="journal article" date="2010" name="Stand. Genomic Sci.">
        <title>Complete genome sequence of Haliangium ochraceum type strain (SMP-2).</title>
        <authorList>
            <consortium name="US DOE Joint Genome Institute (JGI-PGF)"/>
            <person name="Ivanova N."/>
            <person name="Daum C."/>
            <person name="Lang E."/>
            <person name="Abt B."/>
            <person name="Kopitz M."/>
            <person name="Saunders E."/>
            <person name="Lapidus A."/>
            <person name="Lucas S."/>
            <person name="Glavina Del Rio T."/>
            <person name="Nolan M."/>
            <person name="Tice H."/>
            <person name="Copeland A."/>
            <person name="Cheng J.F."/>
            <person name="Chen F."/>
            <person name="Bruce D."/>
            <person name="Goodwin L."/>
            <person name="Pitluck S."/>
            <person name="Mavromatis K."/>
            <person name="Pati A."/>
            <person name="Mikhailova N."/>
            <person name="Chen A."/>
            <person name="Palaniappan K."/>
            <person name="Land M."/>
            <person name="Hauser L."/>
            <person name="Chang Y.J."/>
            <person name="Jeffries C.D."/>
            <person name="Detter J.C."/>
            <person name="Brettin T."/>
            <person name="Rohde M."/>
            <person name="Goker M."/>
            <person name="Bristow J."/>
            <person name="Markowitz V."/>
            <person name="Eisen J.A."/>
            <person name="Hugenholtz P."/>
            <person name="Kyrpides N.C."/>
            <person name="Klenk H.P."/>
        </authorList>
    </citation>
    <scope>NUCLEOTIDE SEQUENCE [LARGE SCALE GENOMIC DNA]</scope>
    <source>
        <strain evidence="6">DSM 14365 / CIP 107738 / JCM 11303 / AJ 13395 / SMP-2</strain>
    </source>
</reference>
<dbReference type="GO" id="GO:0009295">
    <property type="term" value="C:nucleoid"/>
    <property type="evidence" value="ECO:0007669"/>
    <property type="project" value="TreeGrafter"/>
</dbReference>
<dbReference type="CDD" id="cd04496">
    <property type="entry name" value="SSB_OBF"/>
    <property type="match status" value="1"/>
</dbReference>
<dbReference type="HAMAP" id="MF_00984">
    <property type="entry name" value="SSB"/>
    <property type="match status" value="1"/>
</dbReference>
<dbReference type="InterPro" id="IPR011344">
    <property type="entry name" value="ssDNA-bd"/>
</dbReference>
<dbReference type="GO" id="GO:0006260">
    <property type="term" value="P:DNA replication"/>
    <property type="evidence" value="ECO:0007669"/>
    <property type="project" value="UniProtKB-UniRule"/>
</dbReference>
<dbReference type="GO" id="GO:0003697">
    <property type="term" value="F:single-stranded DNA binding"/>
    <property type="evidence" value="ECO:0007669"/>
    <property type="project" value="UniProtKB-UniRule"/>
</dbReference>
<keyword evidence="2" id="KW-0233">DNA recombination</keyword>
<dbReference type="OrthoDB" id="9809878at2"/>
<dbReference type="GO" id="GO:0006281">
    <property type="term" value="P:DNA repair"/>
    <property type="evidence" value="ECO:0007669"/>
    <property type="project" value="UniProtKB-UniRule"/>
</dbReference>
<comment type="caution">
    <text evidence="2">Lacks conserved residue(s) required for the propagation of feature annotation.</text>
</comment>
<dbReference type="InterPro" id="IPR000424">
    <property type="entry name" value="Primosome_PriB/ssb"/>
</dbReference>
<keyword evidence="2" id="KW-0227">DNA damage</keyword>
<dbReference type="NCBIfam" id="TIGR00621">
    <property type="entry name" value="ssb"/>
    <property type="match status" value="1"/>
</dbReference>
<dbReference type="PROSITE" id="PS50935">
    <property type="entry name" value="SSB"/>
    <property type="match status" value="1"/>
</dbReference>
<dbReference type="HOGENOM" id="CLU_078758_0_1_7"/>
<dbReference type="InterPro" id="IPR012340">
    <property type="entry name" value="NA-bd_OB-fold"/>
</dbReference>
<evidence type="ECO:0000256" key="4">
    <source>
        <dbReference type="SAM" id="MobiDB-lite"/>
    </source>
</evidence>
<keyword evidence="2" id="KW-0235">DNA replication</keyword>
<dbReference type="AlphaFoldDB" id="D0LVJ8"/>
<comment type="function">
    <text evidence="2">Plays an important role in DNA replication, recombination and repair. Binds to ssDNA and to an array of partner proteins to recruit them to their sites of action during DNA metabolism.</text>
</comment>
<dbReference type="SUPFAM" id="SSF50249">
    <property type="entry name" value="Nucleic acid-binding proteins"/>
    <property type="match status" value="1"/>
</dbReference>
<evidence type="ECO:0000256" key="2">
    <source>
        <dbReference type="HAMAP-Rule" id="MF_00984"/>
    </source>
</evidence>
<name>D0LVJ8_HALO1</name>
<evidence type="ECO:0000313" key="5">
    <source>
        <dbReference type="EMBL" id="ACY17559.1"/>
    </source>
</evidence>
<keyword evidence="2" id="KW-0234">DNA repair</keyword>
<sequence>MASGVNKVILVGHLGADPEMRYTQSGSGVCEMRIATNESWTDRSGQRQERTEWHRIVVWGKTAENCSKFLSKGRMVYVEGRLRTRSWDDRDGNKRYTTEVIANDVQFLGGRDGGGGGRGGRDDGPPPADPDFYDGNDYGGGGSGGGGGGYGGGGSGGGGYGGGGPGGGGGGGYGGGGGGPDDDIPF</sequence>
<accession>D0LVJ8</accession>
<dbReference type="STRING" id="502025.Hoch_5071"/>
<feature type="short sequence motif" description="Important for interaction with partner proteins" evidence="2">
    <location>
        <begin position="181"/>
        <end position="186"/>
    </location>
</feature>
<feature type="compositionally biased region" description="Gly residues" evidence="4">
    <location>
        <begin position="137"/>
        <end position="179"/>
    </location>
</feature>
<dbReference type="EMBL" id="CP001804">
    <property type="protein sequence ID" value="ACY17559.1"/>
    <property type="molecule type" value="Genomic_DNA"/>
</dbReference>
<dbReference type="GO" id="GO:0006310">
    <property type="term" value="P:DNA recombination"/>
    <property type="evidence" value="ECO:0007669"/>
    <property type="project" value="UniProtKB-UniRule"/>
</dbReference>
<proteinExistence type="inferred from homology"/>
<gene>
    <name evidence="5" type="ordered locus">Hoch_5071</name>
</gene>
<evidence type="ECO:0000256" key="3">
    <source>
        <dbReference type="RuleBase" id="RU000524"/>
    </source>
</evidence>
<evidence type="ECO:0000256" key="1">
    <source>
        <dbReference type="ARBA" id="ARBA00023125"/>
    </source>
</evidence>
<dbReference type="PANTHER" id="PTHR10302:SF27">
    <property type="entry name" value="SINGLE-STRANDED DNA-BINDING PROTEIN"/>
    <property type="match status" value="1"/>
</dbReference>
<keyword evidence="6" id="KW-1185">Reference proteome</keyword>
<dbReference type="Pfam" id="PF00436">
    <property type="entry name" value="SSB"/>
    <property type="match status" value="1"/>
</dbReference>
<dbReference type="Proteomes" id="UP000001880">
    <property type="component" value="Chromosome"/>
</dbReference>
<comment type="subunit">
    <text evidence="2">Homotetramer.</text>
</comment>
<dbReference type="RefSeq" id="WP_012830151.1">
    <property type="nucleotide sequence ID" value="NC_013440.1"/>
</dbReference>
<dbReference type="KEGG" id="hoh:Hoch_5071"/>
<dbReference type="eggNOG" id="COG0629">
    <property type="taxonomic scope" value="Bacteria"/>
</dbReference>
<protein>
    <recommendedName>
        <fullName evidence="2 3">Single-stranded DNA-binding protein</fullName>
        <shortName evidence="2">SSB</shortName>
    </recommendedName>
</protein>
<feature type="region of interest" description="Disordered" evidence="4">
    <location>
        <begin position="106"/>
        <end position="186"/>
    </location>
</feature>
<keyword evidence="1 2" id="KW-0238">DNA-binding</keyword>
<dbReference type="Gene3D" id="2.40.50.140">
    <property type="entry name" value="Nucleic acid-binding proteins"/>
    <property type="match status" value="1"/>
</dbReference>
<organism evidence="5 6">
    <name type="scientific">Haliangium ochraceum (strain DSM 14365 / JCM 11303 / SMP-2)</name>
    <dbReference type="NCBI Taxonomy" id="502025"/>
    <lineage>
        <taxon>Bacteria</taxon>
        <taxon>Pseudomonadati</taxon>
        <taxon>Myxococcota</taxon>
        <taxon>Polyangia</taxon>
        <taxon>Haliangiales</taxon>
        <taxon>Kofleriaceae</taxon>
        <taxon>Haliangium</taxon>
    </lineage>
</organism>
<evidence type="ECO:0000313" key="6">
    <source>
        <dbReference type="Proteomes" id="UP000001880"/>
    </source>
</evidence>
<dbReference type="PANTHER" id="PTHR10302">
    <property type="entry name" value="SINGLE-STRANDED DNA-BINDING PROTEIN"/>
    <property type="match status" value="1"/>
</dbReference>